<feature type="transmembrane region" description="Helical" evidence="1">
    <location>
        <begin position="67"/>
        <end position="94"/>
    </location>
</feature>
<gene>
    <name evidence="2" type="ORF">ABS642_20415</name>
</gene>
<sequence length="96" mass="10131">MSEPALAPRNALVGVVAVWVIAFVATVAVGIFVPEEWRVPWMLVAFGGIVLLSFAVQLWYGRTQGFIFRVAGSVTGALVLMGLISVGFGIAALLPT</sequence>
<reference evidence="2" key="1">
    <citation type="submission" date="2024-06" db="EMBL/GenBank/DDBJ databases">
        <title>Draft genome sequence of Microbacterium sp. strain A8/3-1, isolated from Oxytropis tragacanthoides Fisch. ex DC. Root nodules in the Altai region of Russia.</title>
        <authorList>
            <person name="Sazanova A."/>
            <person name="Guro P."/>
            <person name="Kuznetsova I."/>
            <person name="Belimov A."/>
            <person name="Safronova V."/>
        </authorList>
    </citation>
    <scope>NUCLEOTIDE SEQUENCE</scope>
    <source>
        <strain evidence="2">A8/3-1</strain>
    </source>
</reference>
<proteinExistence type="predicted"/>
<feature type="transmembrane region" description="Helical" evidence="1">
    <location>
        <begin position="39"/>
        <end position="60"/>
    </location>
</feature>
<organism evidence="2">
    <name type="scientific">Microbacterium sp. A8/3-1</name>
    <dbReference type="NCBI Taxonomy" id="3160749"/>
    <lineage>
        <taxon>Bacteria</taxon>
        <taxon>Bacillati</taxon>
        <taxon>Actinomycetota</taxon>
        <taxon>Actinomycetes</taxon>
        <taxon>Micrococcales</taxon>
        <taxon>Microbacteriaceae</taxon>
        <taxon>Microbacterium</taxon>
    </lineage>
</organism>
<feature type="transmembrane region" description="Helical" evidence="1">
    <location>
        <begin position="12"/>
        <end position="33"/>
    </location>
</feature>
<keyword evidence="1" id="KW-0472">Membrane</keyword>
<dbReference type="AlphaFoldDB" id="A0AAU7VWP0"/>
<evidence type="ECO:0000256" key="1">
    <source>
        <dbReference type="SAM" id="Phobius"/>
    </source>
</evidence>
<dbReference type="RefSeq" id="WP_282216352.1">
    <property type="nucleotide sequence ID" value="NZ_CP158357.1"/>
</dbReference>
<protein>
    <submittedName>
        <fullName evidence="2">Uncharacterized protein</fullName>
    </submittedName>
</protein>
<evidence type="ECO:0000313" key="2">
    <source>
        <dbReference type="EMBL" id="XBX78245.1"/>
    </source>
</evidence>
<keyword evidence="1" id="KW-0812">Transmembrane</keyword>
<name>A0AAU7VWP0_9MICO</name>
<accession>A0AAU7VWP0</accession>
<keyword evidence="1" id="KW-1133">Transmembrane helix</keyword>
<dbReference type="EMBL" id="CP158357">
    <property type="protein sequence ID" value="XBX78245.1"/>
    <property type="molecule type" value="Genomic_DNA"/>
</dbReference>